<reference evidence="2" key="1">
    <citation type="submission" date="2012-06" db="EMBL/GenBank/DDBJ databases">
        <title>Genome analysis of multiple Granulibacter bethesdensis isolates demonstrates substantial genome diversity.</title>
        <authorList>
            <person name="Greenberg D.E."/>
            <person name="Porcella S.F."/>
            <person name="Zarember K."/>
            <person name="Zelazny A.M."/>
            <person name="Bruno D."/>
            <person name="Martens C."/>
            <person name="Barbian K.D."/>
            <person name="Jaske E."/>
            <person name="Holland S.M."/>
        </authorList>
    </citation>
    <scope>NUCLEOTIDE SEQUENCE [LARGE SCALE GENOMIC DNA]</scope>
    <source>
        <strain evidence="2">CGDNIH3</strain>
    </source>
</reference>
<accession>A0AAN0RDR0</accession>
<evidence type="ECO:0000313" key="1">
    <source>
        <dbReference type="EMBL" id="AHJ62966.1"/>
    </source>
</evidence>
<sequence length="42" mass="5067">MILGQGKQYFLISAGFSTIFDHMILFNHKIFERSYRKSYCFK</sequence>
<organism evidence="1 2">
    <name type="scientific">Granulibacter bethesdensis</name>
    <dbReference type="NCBI Taxonomy" id="364410"/>
    <lineage>
        <taxon>Bacteria</taxon>
        <taxon>Pseudomonadati</taxon>
        <taxon>Pseudomonadota</taxon>
        <taxon>Alphaproteobacteria</taxon>
        <taxon>Acetobacterales</taxon>
        <taxon>Acetobacteraceae</taxon>
        <taxon>Granulibacter</taxon>
    </lineage>
</organism>
<protein>
    <submittedName>
        <fullName evidence="1">Uncharacterized protein</fullName>
    </submittedName>
</protein>
<name>A0AAN0RDR0_9PROT</name>
<dbReference type="EMBL" id="CP003181">
    <property type="protein sequence ID" value="AHJ62966.1"/>
    <property type="molecule type" value="Genomic_DNA"/>
</dbReference>
<dbReference type="Proteomes" id="UP000019438">
    <property type="component" value="Chromosome"/>
</dbReference>
<proteinExistence type="predicted"/>
<gene>
    <name evidence="1" type="ORF">GbCGDNIH3_7112</name>
</gene>
<dbReference type="AlphaFoldDB" id="A0AAN0RDR0"/>
<dbReference type="KEGG" id="gbc:GbCGDNIH3_7112"/>
<evidence type="ECO:0000313" key="2">
    <source>
        <dbReference type="Proteomes" id="UP000019438"/>
    </source>
</evidence>